<proteinExistence type="predicted"/>
<comment type="caution">
    <text evidence="2">The sequence shown here is derived from an EMBL/GenBank/DDBJ whole genome shotgun (WGS) entry which is preliminary data.</text>
</comment>
<dbReference type="InterPro" id="IPR032584">
    <property type="entry name" value="DUF4913"/>
</dbReference>
<protein>
    <submittedName>
        <fullName evidence="2">DUF4913 domain-containing protein</fullName>
    </submittedName>
</protein>
<evidence type="ECO:0000256" key="1">
    <source>
        <dbReference type="SAM" id="MobiDB-lite"/>
    </source>
</evidence>
<keyword evidence="3" id="KW-1185">Reference proteome</keyword>
<sequence>MASRAARTEKNPFGGSEPVADEHGDERPVGEEKPETVYGSAEEFLHDQLLPCYLRDVDGKKAIWCANWYLHPEAISRITALWRAWEALRLEADTGMSIWWIQHADPTMYVLLSTDGPFFNCAGSHRAPKPMHYELAPAGWFPDERLDTSR</sequence>
<dbReference type="AlphaFoldDB" id="A0A5D0XJD0"/>
<dbReference type="Pfam" id="PF16259">
    <property type="entry name" value="DUF4913"/>
    <property type="match status" value="1"/>
</dbReference>
<accession>A0A5D0XJD0</accession>
<evidence type="ECO:0000313" key="3">
    <source>
        <dbReference type="Proteomes" id="UP000323410"/>
    </source>
</evidence>
<evidence type="ECO:0000313" key="2">
    <source>
        <dbReference type="EMBL" id="TYC96612.1"/>
    </source>
</evidence>
<name>A0A5D0XJD0_9MICC</name>
<feature type="compositionally biased region" description="Basic and acidic residues" evidence="1">
    <location>
        <begin position="1"/>
        <end position="10"/>
    </location>
</feature>
<dbReference type="Proteomes" id="UP000323410">
    <property type="component" value="Unassembled WGS sequence"/>
</dbReference>
<reference evidence="2 3" key="1">
    <citation type="submission" date="2019-08" db="EMBL/GenBank/DDBJ databases">
        <title>Genone of Arthrobacter echini P9.</title>
        <authorList>
            <person name="Bowman J.P."/>
        </authorList>
    </citation>
    <scope>NUCLEOTIDE SEQUENCE [LARGE SCALE GENOMIC DNA]</scope>
    <source>
        <strain evidence="2 3">P9</strain>
    </source>
</reference>
<dbReference type="EMBL" id="VSLD01000011">
    <property type="protein sequence ID" value="TYC96612.1"/>
    <property type="molecule type" value="Genomic_DNA"/>
</dbReference>
<dbReference type="OrthoDB" id="4570343at2"/>
<gene>
    <name evidence="2" type="ORF">FQ377_13775</name>
</gene>
<feature type="compositionally biased region" description="Basic and acidic residues" evidence="1">
    <location>
        <begin position="20"/>
        <end position="35"/>
    </location>
</feature>
<feature type="region of interest" description="Disordered" evidence="1">
    <location>
        <begin position="1"/>
        <end position="36"/>
    </location>
</feature>
<organism evidence="2 3">
    <name type="scientific">Arthrobacter echini</name>
    <dbReference type="NCBI Taxonomy" id="1529066"/>
    <lineage>
        <taxon>Bacteria</taxon>
        <taxon>Bacillati</taxon>
        <taxon>Actinomycetota</taxon>
        <taxon>Actinomycetes</taxon>
        <taxon>Micrococcales</taxon>
        <taxon>Micrococcaceae</taxon>
        <taxon>Arthrobacter</taxon>
    </lineage>
</organism>